<feature type="region of interest" description="Disordered" evidence="1">
    <location>
        <begin position="123"/>
        <end position="147"/>
    </location>
</feature>
<reference evidence="2 3" key="1">
    <citation type="submission" date="2016-01" db="EMBL/GenBank/DDBJ databases">
        <title>Genome sequence of the yeast Holleya sinecauda.</title>
        <authorList>
            <person name="Dietrich F.S."/>
        </authorList>
    </citation>
    <scope>NUCLEOTIDE SEQUENCE [LARGE SCALE GENOMIC DNA]</scope>
    <source>
        <strain evidence="2 3">ATCC 58844</strain>
    </source>
</reference>
<dbReference type="GeneID" id="28724040"/>
<evidence type="ECO:0000313" key="3">
    <source>
        <dbReference type="Proteomes" id="UP000243052"/>
    </source>
</evidence>
<organism evidence="2 3">
    <name type="scientific">Eremothecium sinecaudum</name>
    <dbReference type="NCBI Taxonomy" id="45286"/>
    <lineage>
        <taxon>Eukaryota</taxon>
        <taxon>Fungi</taxon>
        <taxon>Dikarya</taxon>
        <taxon>Ascomycota</taxon>
        <taxon>Saccharomycotina</taxon>
        <taxon>Saccharomycetes</taxon>
        <taxon>Saccharomycetales</taxon>
        <taxon>Saccharomycetaceae</taxon>
        <taxon>Eremothecium</taxon>
    </lineage>
</organism>
<accession>A0A120K289</accession>
<dbReference type="RefSeq" id="XP_017987772.1">
    <property type="nucleotide sequence ID" value="XM_018132283.1"/>
</dbReference>
<dbReference type="AlphaFoldDB" id="A0A120K289"/>
<dbReference type="EMBL" id="CP014244">
    <property type="protein sequence ID" value="AMD20776.1"/>
    <property type="molecule type" value="Genomic_DNA"/>
</dbReference>
<name>A0A120K289_9SACH</name>
<feature type="compositionally biased region" description="Basic and acidic residues" evidence="1">
    <location>
        <begin position="272"/>
        <end position="283"/>
    </location>
</feature>
<feature type="region of interest" description="Disordered" evidence="1">
    <location>
        <begin position="272"/>
        <end position="307"/>
    </location>
</feature>
<feature type="compositionally biased region" description="Low complexity" evidence="1">
    <location>
        <begin position="126"/>
        <end position="136"/>
    </location>
</feature>
<evidence type="ECO:0000256" key="1">
    <source>
        <dbReference type="SAM" id="MobiDB-lite"/>
    </source>
</evidence>
<dbReference type="Proteomes" id="UP000243052">
    <property type="component" value="Chromosome iv"/>
</dbReference>
<feature type="region of interest" description="Disordered" evidence="1">
    <location>
        <begin position="36"/>
        <end position="69"/>
    </location>
</feature>
<protein>
    <submittedName>
        <fullName evidence="2">HDR033Cp</fullName>
    </submittedName>
</protein>
<gene>
    <name evidence="2" type="ORF">AW171_hschr42692</name>
</gene>
<dbReference type="OrthoDB" id="4066875at2759"/>
<feature type="compositionally biased region" description="Polar residues" evidence="1">
    <location>
        <begin position="44"/>
        <end position="69"/>
    </location>
</feature>
<evidence type="ECO:0000313" key="2">
    <source>
        <dbReference type="EMBL" id="AMD20776.1"/>
    </source>
</evidence>
<sequence>MSSSHGTTRRKSLYNPTIMQEDNQMMLPLHADTSSRSYHLLNTPGYSANGNVPRRTNSTNSAERSASLSQIEKSFNMEESQSEALFNHLKHFTIDSSHDPVDSQYSKLKSKFWSESRKSSQDSHMLSLLSSQRRSSVYSTGNPESTASSIMSIASTGPLGKRSIHRRSRDFISLPIAMGLEDGNSKTKSHVDETSGSTRVRAENLLASLDAISKDTKEQIRRNSAGTFSSLLDFVEKNGVEAKRHVFAHCPETGDIGNPVINLETGIWEKEKYDIPKVTRERSGTTSPDSLSPNNTGPGDSAIKTRE</sequence>
<proteinExistence type="predicted"/>
<keyword evidence="3" id="KW-1185">Reference proteome</keyword>
<feature type="compositionally biased region" description="Polar residues" evidence="1">
    <location>
        <begin position="284"/>
        <end position="298"/>
    </location>
</feature>